<evidence type="ECO:0000256" key="1">
    <source>
        <dbReference type="SAM" id="SignalP"/>
    </source>
</evidence>
<accession>A0A399IW58</accession>
<evidence type="ECO:0000313" key="3">
    <source>
        <dbReference type="Proteomes" id="UP000265848"/>
    </source>
</evidence>
<comment type="caution">
    <text evidence="2">The sequence shown here is derived from an EMBL/GenBank/DDBJ whole genome shotgun (WGS) entry which is preliminary data.</text>
</comment>
<dbReference type="InterPro" id="IPR010980">
    <property type="entry name" value="Cyt_c/b562"/>
</dbReference>
<dbReference type="SUPFAM" id="SSF47175">
    <property type="entry name" value="Cytochromes"/>
    <property type="match status" value="1"/>
</dbReference>
<dbReference type="Gene3D" id="1.20.120.10">
    <property type="entry name" value="Cytochrome c/b562"/>
    <property type="match status" value="1"/>
</dbReference>
<dbReference type="Pfam" id="PF01322">
    <property type="entry name" value="Cytochrom_C_2"/>
    <property type="match status" value="1"/>
</dbReference>
<proteinExistence type="predicted"/>
<dbReference type="InterPro" id="IPR002321">
    <property type="entry name" value="Cyt_c_II"/>
</dbReference>
<dbReference type="Proteomes" id="UP000265848">
    <property type="component" value="Unassembled WGS sequence"/>
</dbReference>
<dbReference type="RefSeq" id="WP_119400550.1">
    <property type="nucleotide sequence ID" value="NZ_QWJJ01000019.1"/>
</dbReference>
<feature type="chain" id="PRO_5017192012" evidence="1">
    <location>
        <begin position="22"/>
        <end position="194"/>
    </location>
</feature>
<feature type="signal peptide" evidence="1">
    <location>
        <begin position="1"/>
        <end position="21"/>
    </location>
</feature>
<name>A0A399IW58_9RHOB</name>
<keyword evidence="3" id="KW-1185">Reference proteome</keyword>
<reference evidence="2 3" key="1">
    <citation type="submission" date="2018-08" db="EMBL/GenBank/DDBJ databases">
        <title>Pseudooceanicola sediminis CY03 in the family Rhodobacteracea.</title>
        <authorList>
            <person name="Zhang Y.-J."/>
        </authorList>
    </citation>
    <scope>NUCLEOTIDE SEQUENCE [LARGE SCALE GENOMIC DNA]</scope>
    <source>
        <strain evidence="2 3">CY03</strain>
    </source>
</reference>
<dbReference type="GO" id="GO:0020037">
    <property type="term" value="F:heme binding"/>
    <property type="evidence" value="ECO:0007669"/>
    <property type="project" value="InterPro"/>
</dbReference>
<dbReference type="EMBL" id="QWJJ01000019">
    <property type="protein sequence ID" value="RII37271.1"/>
    <property type="molecule type" value="Genomic_DNA"/>
</dbReference>
<organism evidence="2 3">
    <name type="scientific">Pseudooceanicola sediminis</name>
    <dbReference type="NCBI Taxonomy" id="2211117"/>
    <lineage>
        <taxon>Bacteria</taxon>
        <taxon>Pseudomonadati</taxon>
        <taxon>Pseudomonadota</taxon>
        <taxon>Alphaproteobacteria</taxon>
        <taxon>Rhodobacterales</taxon>
        <taxon>Paracoccaceae</taxon>
        <taxon>Pseudooceanicola</taxon>
    </lineage>
</organism>
<gene>
    <name evidence="2" type="ORF">DL237_18375</name>
</gene>
<evidence type="ECO:0000313" key="2">
    <source>
        <dbReference type="EMBL" id="RII37271.1"/>
    </source>
</evidence>
<keyword evidence="1" id="KW-0732">Signal</keyword>
<dbReference type="AlphaFoldDB" id="A0A399IW58"/>
<dbReference type="OrthoDB" id="8115790at2"/>
<sequence>MKTKGMITAALAIGVASATLAHSGATGIVKERMVAMSAMGDAVKAVAPMMSGEAAYEAEAVRQAAELIGAHAGNAMTELFPEDNENAASYVKDAIWEDWDTFTGLAEQLHTYSEGLALAAENGLASYEGGMADAGAMMGGDAMMGSGDMMGGGGMMADATMGREELAEMPADAVFAMVSDTCSSCHTRFRTEAK</sequence>
<protein>
    <submittedName>
        <fullName evidence="2">Cytochrome c</fullName>
    </submittedName>
</protein>
<dbReference type="PROSITE" id="PS51009">
    <property type="entry name" value="CYTCII"/>
    <property type="match status" value="1"/>
</dbReference>
<dbReference type="GO" id="GO:0022900">
    <property type="term" value="P:electron transport chain"/>
    <property type="evidence" value="ECO:0007669"/>
    <property type="project" value="InterPro"/>
</dbReference>
<dbReference type="GO" id="GO:0009055">
    <property type="term" value="F:electron transfer activity"/>
    <property type="evidence" value="ECO:0007669"/>
    <property type="project" value="InterPro"/>
</dbReference>
<dbReference type="GO" id="GO:0005506">
    <property type="term" value="F:iron ion binding"/>
    <property type="evidence" value="ECO:0007669"/>
    <property type="project" value="InterPro"/>
</dbReference>